<evidence type="ECO:0000256" key="3">
    <source>
        <dbReference type="ARBA" id="ARBA00022822"/>
    </source>
</evidence>
<keyword evidence="1" id="KW-0328">Glycosyltransferase</keyword>
<dbReference type="InterPro" id="IPR000312">
    <property type="entry name" value="Glycosyl_Trfase_fam3"/>
</dbReference>
<dbReference type="STRING" id="860235.AOZ06_22120"/>
<accession>A0A0N7F3Q0</accession>
<sequence length="339" mass="35791">MDDDLLTALVSRQRPVEHESWRTFFNRLVSRKLRRGEAAAVLTSLSTAMPGEQTLVSMMDCLDERRPAPEIHFPGTVNIVGTGGGPKTFNVSTAAAMVAAAMGARVVKTGSKGFTSRYGSLDLLGRLGVPLTKSYQETAESLERFGVAFAGNFVYPAEIAMLAKEILPLELRAVGRFVNSIGPFLGSMPVSAQLTGVSDPAVLPSLRSLARRLPGRRVWLCHNELGVDELIGFVPNVIIRADGEQTLAAGSTGSLTDLTPAVGDPVEQFLGVLAGQVPETALATVCLNAAALSVLNGHHAGWASAVADARAVLRDGAALDLVNRMRTARATNLLTVGHG</sequence>
<name>A0A0N7F3Q0_9PSEU</name>
<protein>
    <recommendedName>
        <fullName evidence="5">Glycosyl transferase family 3 domain-containing protein</fullName>
    </recommendedName>
</protein>
<evidence type="ECO:0000259" key="5">
    <source>
        <dbReference type="Pfam" id="PF00591"/>
    </source>
</evidence>
<dbReference type="OrthoDB" id="5145355at2"/>
<dbReference type="PANTHER" id="PTHR43285">
    <property type="entry name" value="ANTHRANILATE PHOSPHORIBOSYLTRANSFERASE"/>
    <property type="match status" value="1"/>
</dbReference>
<dbReference type="GO" id="GO:0000162">
    <property type="term" value="P:L-tryptophan biosynthetic process"/>
    <property type="evidence" value="ECO:0007669"/>
    <property type="project" value="UniProtKB-KW"/>
</dbReference>
<dbReference type="Proteomes" id="UP000063699">
    <property type="component" value="Chromosome"/>
</dbReference>
<keyword evidence="3" id="KW-0028">Amino-acid biosynthesis</keyword>
<dbReference type="GO" id="GO:0004048">
    <property type="term" value="F:anthranilate phosphoribosyltransferase activity"/>
    <property type="evidence" value="ECO:0007669"/>
    <property type="project" value="InterPro"/>
</dbReference>
<organism evidence="6 7">
    <name type="scientific">Kibdelosporangium phytohabitans</name>
    <dbReference type="NCBI Taxonomy" id="860235"/>
    <lineage>
        <taxon>Bacteria</taxon>
        <taxon>Bacillati</taxon>
        <taxon>Actinomycetota</taxon>
        <taxon>Actinomycetes</taxon>
        <taxon>Pseudonocardiales</taxon>
        <taxon>Pseudonocardiaceae</taxon>
        <taxon>Kibdelosporangium</taxon>
    </lineage>
</organism>
<dbReference type="InterPro" id="IPR005940">
    <property type="entry name" value="Anthranilate_Pribosyl_Tfrase"/>
</dbReference>
<keyword evidence="4" id="KW-0057">Aromatic amino acid biosynthesis</keyword>
<dbReference type="Pfam" id="PF00591">
    <property type="entry name" value="Glycos_transf_3"/>
    <property type="match status" value="1"/>
</dbReference>
<keyword evidence="2" id="KW-0808">Transferase</keyword>
<evidence type="ECO:0000256" key="2">
    <source>
        <dbReference type="ARBA" id="ARBA00022679"/>
    </source>
</evidence>
<dbReference type="EMBL" id="CP012752">
    <property type="protein sequence ID" value="ALG09247.1"/>
    <property type="molecule type" value="Genomic_DNA"/>
</dbReference>
<gene>
    <name evidence="6" type="ORF">AOZ06_22120</name>
</gene>
<dbReference type="SUPFAM" id="SSF52418">
    <property type="entry name" value="Nucleoside phosphorylase/phosphoribosyltransferase catalytic domain"/>
    <property type="match status" value="1"/>
</dbReference>
<evidence type="ECO:0000256" key="1">
    <source>
        <dbReference type="ARBA" id="ARBA00022676"/>
    </source>
</evidence>
<dbReference type="AlphaFoldDB" id="A0A0N7F3Q0"/>
<dbReference type="Gene3D" id="3.40.1030.10">
    <property type="entry name" value="Nucleoside phosphorylase/phosphoribosyltransferase catalytic domain"/>
    <property type="match status" value="1"/>
</dbReference>
<feature type="domain" description="Glycosyl transferase family 3" evidence="5">
    <location>
        <begin position="76"/>
        <end position="319"/>
    </location>
</feature>
<reference evidence="6" key="1">
    <citation type="submission" date="2015-07" db="EMBL/GenBank/DDBJ databases">
        <title>Genome sequencing of Kibdelosporangium phytohabitans.</title>
        <authorList>
            <person name="Qin S."/>
            <person name="Xing K."/>
        </authorList>
    </citation>
    <scope>NUCLEOTIDE SEQUENCE [LARGE SCALE GENOMIC DNA]</scope>
    <source>
        <strain evidence="6">KLBMP1111</strain>
    </source>
</reference>
<evidence type="ECO:0000313" key="6">
    <source>
        <dbReference type="EMBL" id="ALG09247.1"/>
    </source>
</evidence>
<evidence type="ECO:0000256" key="4">
    <source>
        <dbReference type="ARBA" id="ARBA00023141"/>
    </source>
</evidence>
<dbReference type="PANTHER" id="PTHR43285:SF2">
    <property type="entry name" value="ANTHRANILATE PHOSPHORIBOSYLTRANSFERASE"/>
    <property type="match status" value="1"/>
</dbReference>
<dbReference type="KEGG" id="kphy:AOZ06_22120"/>
<dbReference type="GO" id="GO:0005829">
    <property type="term" value="C:cytosol"/>
    <property type="evidence" value="ECO:0007669"/>
    <property type="project" value="TreeGrafter"/>
</dbReference>
<proteinExistence type="predicted"/>
<evidence type="ECO:0000313" key="7">
    <source>
        <dbReference type="Proteomes" id="UP000063699"/>
    </source>
</evidence>
<keyword evidence="3" id="KW-0822">Tryptophan biosynthesis</keyword>
<keyword evidence="7" id="KW-1185">Reference proteome</keyword>
<dbReference type="InterPro" id="IPR035902">
    <property type="entry name" value="Nuc_phospho_transferase"/>
</dbReference>
<dbReference type="RefSeq" id="WP_054291151.1">
    <property type="nucleotide sequence ID" value="NZ_CP012752.1"/>
</dbReference>